<protein>
    <submittedName>
        <fullName evidence="1">Uncharacterized protein</fullName>
    </submittedName>
</protein>
<evidence type="ECO:0000313" key="2">
    <source>
        <dbReference type="Proteomes" id="UP000269019"/>
    </source>
</evidence>
<sequence>MKTTKVHFNPAQYITGKAAVDIEDGSVVMMAKVLEDRNPVMKPAVAGEFPIGVVAQDVKKPRRSLWPPMLRAR</sequence>
<organism evidence="1 2">
    <name type="scientific">Corynebacterium choanae</name>
    <dbReference type="NCBI Taxonomy" id="1862358"/>
    <lineage>
        <taxon>Bacteria</taxon>
        <taxon>Bacillati</taxon>
        <taxon>Actinomycetota</taxon>
        <taxon>Actinomycetes</taxon>
        <taxon>Mycobacteriales</taxon>
        <taxon>Corynebacteriaceae</taxon>
        <taxon>Corynebacterium</taxon>
    </lineage>
</organism>
<dbReference type="EMBL" id="CP033896">
    <property type="protein sequence ID" value="AZA12975.1"/>
    <property type="molecule type" value="Genomic_DNA"/>
</dbReference>
<dbReference type="OrthoDB" id="4412565at2"/>
<keyword evidence="2" id="KW-1185">Reference proteome</keyword>
<reference evidence="1 2" key="1">
    <citation type="submission" date="2018-11" db="EMBL/GenBank/DDBJ databases">
        <authorList>
            <person name="Kleinhagauer T."/>
            <person name="Glaeser S.P."/>
            <person name="Spergser J."/>
            <person name="Ruckert C."/>
            <person name="Kaempfer P."/>
            <person name="Busse H.-J."/>
        </authorList>
    </citation>
    <scope>NUCLEOTIDE SEQUENCE [LARGE SCALE GENOMIC DNA]</scope>
    <source>
        <strain evidence="1 2">200CH</strain>
    </source>
</reference>
<dbReference type="AlphaFoldDB" id="A0A3G6J4H2"/>
<dbReference type="RefSeq" id="WP_123926480.1">
    <property type="nucleotide sequence ID" value="NZ_CP033896.1"/>
</dbReference>
<evidence type="ECO:0000313" key="1">
    <source>
        <dbReference type="EMBL" id="AZA12975.1"/>
    </source>
</evidence>
<proteinExistence type="predicted"/>
<accession>A0A3G6J4H2</accession>
<gene>
    <name evidence="1" type="ORF">CCHOA_02795</name>
</gene>
<name>A0A3G6J4H2_9CORY</name>
<dbReference type="Proteomes" id="UP000269019">
    <property type="component" value="Chromosome"/>
</dbReference>
<dbReference type="KEGG" id="ccho:CCHOA_02795"/>